<dbReference type="GO" id="GO:0015171">
    <property type="term" value="F:amino acid transmembrane transporter activity"/>
    <property type="evidence" value="ECO:0007669"/>
    <property type="project" value="TreeGrafter"/>
</dbReference>
<keyword evidence="5 6" id="KW-0472">Membrane</keyword>
<evidence type="ECO:0000256" key="6">
    <source>
        <dbReference type="SAM" id="Phobius"/>
    </source>
</evidence>
<dbReference type="OrthoDB" id="1451945at2"/>
<feature type="transmembrane region" description="Helical" evidence="6">
    <location>
        <begin position="115"/>
        <end position="136"/>
    </location>
</feature>
<dbReference type="EMBL" id="LIYD01000005">
    <property type="protein sequence ID" value="KOS06609.1"/>
    <property type="molecule type" value="Genomic_DNA"/>
</dbReference>
<dbReference type="RefSeq" id="WP_054408211.1">
    <property type="nucleotide sequence ID" value="NZ_FOYA01000001.1"/>
</dbReference>
<proteinExistence type="predicted"/>
<dbReference type="AlphaFoldDB" id="A0A0M9VIP6"/>
<keyword evidence="3 6" id="KW-0812">Transmembrane</keyword>
<name>A0A0M9VIP6_9FLAO</name>
<evidence type="ECO:0000256" key="3">
    <source>
        <dbReference type="ARBA" id="ARBA00022692"/>
    </source>
</evidence>
<dbReference type="Pfam" id="PF01810">
    <property type="entry name" value="LysE"/>
    <property type="match status" value="1"/>
</dbReference>
<dbReference type="PATRIC" id="fig|1202724.3.peg.2410"/>
<evidence type="ECO:0000256" key="2">
    <source>
        <dbReference type="ARBA" id="ARBA00022475"/>
    </source>
</evidence>
<organism evidence="7 8">
    <name type="scientific">Flavobacterium akiainvivens</name>
    <dbReference type="NCBI Taxonomy" id="1202724"/>
    <lineage>
        <taxon>Bacteria</taxon>
        <taxon>Pseudomonadati</taxon>
        <taxon>Bacteroidota</taxon>
        <taxon>Flavobacteriia</taxon>
        <taxon>Flavobacteriales</taxon>
        <taxon>Flavobacteriaceae</taxon>
        <taxon>Flavobacterium</taxon>
    </lineage>
</organism>
<keyword evidence="8" id="KW-1185">Reference proteome</keyword>
<feature type="transmembrane region" description="Helical" evidence="6">
    <location>
        <begin position="40"/>
        <end position="62"/>
    </location>
</feature>
<evidence type="ECO:0000256" key="5">
    <source>
        <dbReference type="ARBA" id="ARBA00023136"/>
    </source>
</evidence>
<feature type="transmembrane region" description="Helical" evidence="6">
    <location>
        <begin position="6"/>
        <end position="28"/>
    </location>
</feature>
<dbReference type="PANTHER" id="PTHR30086:SF20">
    <property type="entry name" value="ARGININE EXPORTER PROTEIN ARGO-RELATED"/>
    <property type="match status" value="1"/>
</dbReference>
<keyword evidence="4 6" id="KW-1133">Transmembrane helix</keyword>
<dbReference type="GO" id="GO:0005886">
    <property type="term" value="C:plasma membrane"/>
    <property type="evidence" value="ECO:0007669"/>
    <property type="project" value="UniProtKB-SubCell"/>
</dbReference>
<dbReference type="PANTHER" id="PTHR30086">
    <property type="entry name" value="ARGININE EXPORTER PROTEIN ARGO"/>
    <property type="match status" value="1"/>
</dbReference>
<dbReference type="STRING" id="1202724.AM493_11630"/>
<reference evidence="7 8" key="1">
    <citation type="submission" date="2015-08" db="EMBL/GenBank/DDBJ databases">
        <title>Whole genome sequence of Flavobacterium akiainvivens IK-1T, from decaying Wikstroemia oahuensis, an endemic Hawaiian shrub.</title>
        <authorList>
            <person name="Wan X."/>
            <person name="Hou S."/>
            <person name="Saito J."/>
            <person name="Donachie S."/>
        </authorList>
    </citation>
    <scope>NUCLEOTIDE SEQUENCE [LARGE SCALE GENOMIC DNA]</scope>
    <source>
        <strain evidence="7 8">IK-1</strain>
    </source>
</reference>
<evidence type="ECO:0000256" key="4">
    <source>
        <dbReference type="ARBA" id="ARBA00022989"/>
    </source>
</evidence>
<feature type="transmembrane region" description="Helical" evidence="6">
    <location>
        <begin position="189"/>
        <end position="210"/>
    </location>
</feature>
<comment type="caution">
    <text evidence="7">The sequence shown here is derived from an EMBL/GenBank/DDBJ whole genome shotgun (WGS) entry which is preliminary data.</text>
</comment>
<sequence>MDFILPVIVGFAISFVATLLPGLLNMTAAKVSLKEGRKNAMFFAVGAAVVVFFQAYIAVSFAKFINSRPDVIEMLEEVGICIFALLTVYFLLVAKKKKKKKKKDKDMVKMRSNTGNFFMGVLLSGLNFFPIPYYVFISISFTAYGFFKFTNPFVPLFVMGVVAGAFTVFYLYIVFFKKFEHKTDFFMRNVNYFIGSITGLIALVTLLRILQNR</sequence>
<comment type="subcellular location">
    <subcellularLocation>
        <location evidence="1">Cell membrane</location>
        <topology evidence="1">Multi-pass membrane protein</topology>
    </subcellularLocation>
</comment>
<evidence type="ECO:0000313" key="7">
    <source>
        <dbReference type="EMBL" id="KOS06609.1"/>
    </source>
</evidence>
<keyword evidence="2" id="KW-1003">Cell membrane</keyword>
<dbReference type="Proteomes" id="UP000037755">
    <property type="component" value="Unassembled WGS sequence"/>
</dbReference>
<evidence type="ECO:0000256" key="1">
    <source>
        <dbReference type="ARBA" id="ARBA00004651"/>
    </source>
</evidence>
<evidence type="ECO:0000313" key="8">
    <source>
        <dbReference type="Proteomes" id="UP000037755"/>
    </source>
</evidence>
<gene>
    <name evidence="7" type="ORF">AM493_11630</name>
</gene>
<dbReference type="InterPro" id="IPR001123">
    <property type="entry name" value="LeuE-type"/>
</dbReference>
<feature type="transmembrane region" description="Helical" evidence="6">
    <location>
        <begin position="156"/>
        <end position="177"/>
    </location>
</feature>
<protein>
    <submittedName>
        <fullName evidence="7">Lysine transporter LysE</fullName>
    </submittedName>
</protein>
<accession>A0A0M9VIP6</accession>
<feature type="transmembrane region" description="Helical" evidence="6">
    <location>
        <begin position="74"/>
        <end position="94"/>
    </location>
</feature>